<organism evidence="2 3">
    <name type="scientific">Candidatus Methanolliviera hydrocarbonicum</name>
    <dbReference type="NCBI Taxonomy" id="2491085"/>
    <lineage>
        <taxon>Archaea</taxon>
        <taxon>Methanobacteriati</taxon>
        <taxon>Methanobacteriota</taxon>
        <taxon>Candidatus Methanoliparia</taxon>
        <taxon>Candidatus Methanoliparales</taxon>
        <taxon>Candidatus Methanollivieraceae</taxon>
        <taxon>Candidatus Methanolliviera</taxon>
    </lineage>
</organism>
<evidence type="ECO:0000313" key="3">
    <source>
        <dbReference type="Proteomes" id="UP000320766"/>
    </source>
</evidence>
<evidence type="ECO:0000256" key="1">
    <source>
        <dbReference type="SAM" id="Phobius"/>
    </source>
</evidence>
<dbReference type="EMBL" id="RXIL01000094">
    <property type="protein sequence ID" value="RZN68831.1"/>
    <property type="molecule type" value="Genomic_DNA"/>
</dbReference>
<keyword evidence="1" id="KW-0812">Transmembrane</keyword>
<keyword evidence="1" id="KW-1133">Transmembrane helix</keyword>
<feature type="transmembrane region" description="Helical" evidence="1">
    <location>
        <begin position="69"/>
        <end position="89"/>
    </location>
</feature>
<accession>A0A520KW87</accession>
<evidence type="ECO:0008006" key="4">
    <source>
        <dbReference type="Google" id="ProtNLM"/>
    </source>
</evidence>
<proteinExistence type="predicted"/>
<protein>
    <recommendedName>
        <fullName evidence="4">DUF2069 domain-containing protein</fullName>
    </recommendedName>
</protein>
<dbReference type="Proteomes" id="UP000320766">
    <property type="component" value="Unassembled WGS sequence"/>
</dbReference>
<sequence>MDNVLWKARVFVLWILTTLAFLALGVLIVLGSTEAIHLETGMRVVWAIFFLVPMIMAFLSLILKDSANRWTNLVVGTIFLIFNVYHLSVRLIQPQIRKPDLLLIICSMIVFSGLIVWYSWKWRIVKA</sequence>
<gene>
    <name evidence="2" type="ORF">EF807_05285</name>
</gene>
<feature type="transmembrane region" description="Helical" evidence="1">
    <location>
        <begin position="44"/>
        <end position="63"/>
    </location>
</feature>
<dbReference type="AlphaFoldDB" id="A0A520KW87"/>
<feature type="transmembrane region" description="Helical" evidence="1">
    <location>
        <begin position="12"/>
        <end position="32"/>
    </location>
</feature>
<evidence type="ECO:0000313" key="2">
    <source>
        <dbReference type="EMBL" id="RZN68831.1"/>
    </source>
</evidence>
<keyword evidence="1" id="KW-0472">Membrane</keyword>
<reference evidence="2 3" key="1">
    <citation type="journal article" date="2019" name="Nat. Microbiol.">
        <title>Wide diversity of methane and short-chain alkane metabolisms in uncultured archaea.</title>
        <authorList>
            <person name="Borrel G."/>
            <person name="Adam P.S."/>
            <person name="McKay L.J."/>
            <person name="Chen L.X."/>
            <person name="Sierra-Garcia I.N."/>
            <person name="Sieber C.M."/>
            <person name="Letourneur Q."/>
            <person name="Ghozlane A."/>
            <person name="Andersen G.L."/>
            <person name="Li W.J."/>
            <person name="Hallam S.J."/>
            <person name="Muyzer G."/>
            <person name="de Oliveira V.M."/>
            <person name="Inskeep W.P."/>
            <person name="Banfield J.F."/>
            <person name="Gribaldo S."/>
        </authorList>
    </citation>
    <scope>NUCLEOTIDE SEQUENCE [LARGE SCALE GENOMIC DNA]</scope>
    <source>
        <strain evidence="2">NM1b</strain>
    </source>
</reference>
<feature type="transmembrane region" description="Helical" evidence="1">
    <location>
        <begin position="101"/>
        <end position="120"/>
    </location>
</feature>
<comment type="caution">
    <text evidence="2">The sequence shown here is derived from an EMBL/GenBank/DDBJ whole genome shotgun (WGS) entry which is preliminary data.</text>
</comment>
<name>A0A520KW87_9EURY</name>